<dbReference type="EMBL" id="FNTL01000002">
    <property type="protein sequence ID" value="SEB38690.1"/>
    <property type="molecule type" value="Genomic_DNA"/>
</dbReference>
<sequence>MIVVLGFYKRHPDLSWEEFSDHWRNVHGALLRDTPEPRKAIRRYVQHHLRPNPGFPGESLPFDGFSESWYDSVESRQELWALPLWRDLVIPDEQTFLDTAATRVSVLDSQYTVIGDPITIGGEVVSFF</sequence>
<dbReference type="Proteomes" id="UP000183407">
    <property type="component" value="Unassembled WGS sequence"/>
</dbReference>
<name>A0A1H4IX80_RHOJO</name>
<dbReference type="AlphaFoldDB" id="A0A1H4IX80"/>
<evidence type="ECO:0000259" key="1">
    <source>
        <dbReference type="Pfam" id="PF07110"/>
    </source>
</evidence>
<dbReference type="InterPro" id="IPR009799">
    <property type="entry name" value="EthD_dom"/>
</dbReference>
<evidence type="ECO:0000313" key="3">
    <source>
        <dbReference type="Proteomes" id="UP000183407"/>
    </source>
</evidence>
<dbReference type="RefSeq" id="WP_073358083.1">
    <property type="nucleotide sequence ID" value="NZ_FNTL01000002.1"/>
</dbReference>
<proteinExistence type="predicted"/>
<dbReference type="GO" id="GO:0016491">
    <property type="term" value="F:oxidoreductase activity"/>
    <property type="evidence" value="ECO:0007669"/>
    <property type="project" value="InterPro"/>
</dbReference>
<reference evidence="3" key="1">
    <citation type="submission" date="2016-10" db="EMBL/GenBank/DDBJ databases">
        <authorList>
            <person name="Varghese N."/>
        </authorList>
    </citation>
    <scope>NUCLEOTIDE SEQUENCE [LARGE SCALE GENOMIC DNA]</scope>
    <source>
        <strain evidence="3">DSM 44719</strain>
    </source>
</reference>
<dbReference type="SUPFAM" id="SSF54909">
    <property type="entry name" value="Dimeric alpha+beta barrel"/>
    <property type="match status" value="1"/>
</dbReference>
<feature type="domain" description="EthD" evidence="1">
    <location>
        <begin position="11"/>
        <end position="99"/>
    </location>
</feature>
<dbReference type="InterPro" id="IPR011008">
    <property type="entry name" value="Dimeric_a/b-barrel"/>
</dbReference>
<evidence type="ECO:0000313" key="2">
    <source>
        <dbReference type="EMBL" id="SEB38690.1"/>
    </source>
</evidence>
<gene>
    <name evidence="2" type="ORF">SAMN04490220_0621</name>
</gene>
<protein>
    <submittedName>
        <fullName evidence="2">EthD domain-containing protein</fullName>
    </submittedName>
</protein>
<dbReference type="Pfam" id="PF07110">
    <property type="entry name" value="EthD"/>
    <property type="match status" value="1"/>
</dbReference>
<organism evidence="2 3">
    <name type="scientific">Rhodococcus jostii</name>
    <dbReference type="NCBI Taxonomy" id="132919"/>
    <lineage>
        <taxon>Bacteria</taxon>
        <taxon>Bacillati</taxon>
        <taxon>Actinomycetota</taxon>
        <taxon>Actinomycetes</taxon>
        <taxon>Mycobacteriales</taxon>
        <taxon>Nocardiaceae</taxon>
        <taxon>Rhodococcus</taxon>
    </lineage>
</organism>
<dbReference type="Gene3D" id="3.30.70.100">
    <property type="match status" value="1"/>
</dbReference>
<accession>A0A1H4IX80</accession>